<evidence type="ECO:0000313" key="2">
    <source>
        <dbReference type="EMBL" id="KAF4491372.1"/>
    </source>
</evidence>
<dbReference type="RefSeq" id="XP_066009739.1">
    <property type="nucleotide sequence ID" value="XM_066150937.1"/>
</dbReference>
<dbReference type="EMBL" id="ANPB02000001">
    <property type="protein sequence ID" value="KAF4491372.1"/>
    <property type="molecule type" value="Genomic_DNA"/>
</dbReference>
<dbReference type="InParanoid" id="A0A7J6JNR8"/>
<evidence type="ECO:0000313" key="3">
    <source>
        <dbReference type="Proteomes" id="UP000011096"/>
    </source>
</evidence>
<dbReference type="GeneID" id="90979644"/>
<protein>
    <submittedName>
        <fullName evidence="2">Uncharacterized protein</fullName>
    </submittedName>
</protein>
<evidence type="ECO:0000256" key="1">
    <source>
        <dbReference type="SAM" id="MobiDB-lite"/>
    </source>
</evidence>
<proteinExistence type="predicted"/>
<reference evidence="2 3" key="1">
    <citation type="submission" date="2012-08" db="EMBL/GenBank/DDBJ databases">
        <authorList>
            <person name="Gan P.H.P."/>
            <person name="Ikeda K."/>
            <person name="Irieda H."/>
            <person name="Narusaka M."/>
            <person name="O'Connell R.J."/>
            <person name="Narusaka Y."/>
            <person name="Takano Y."/>
            <person name="Kubo Y."/>
            <person name="Shirasu K."/>
        </authorList>
    </citation>
    <scope>NUCLEOTIDE SEQUENCE [LARGE SCALE GENOMIC DNA]</scope>
    <source>
        <strain evidence="2 3">Nara gc5</strain>
    </source>
</reference>
<dbReference type="AlphaFoldDB" id="A0A7J6JNR8"/>
<gene>
    <name evidence="2" type="ORF">CGGC5_v002219</name>
</gene>
<accession>A0A7J6JNR8</accession>
<dbReference type="Proteomes" id="UP000011096">
    <property type="component" value="Unassembled WGS sequence"/>
</dbReference>
<reference evidence="2 3" key="2">
    <citation type="submission" date="2020-04" db="EMBL/GenBank/DDBJ databases">
        <title>Genome sequencing and assembly of multiple isolates from the Colletotrichum gloeosporioides species complex.</title>
        <authorList>
            <person name="Gan P."/>
            <person name="Shirasu K."/>
        </authorList>
    </citation>
    <scope>NUCLEOTIDE SEQUENCE [LARGE SCALE GENOMIC DNA]</scope>
    <source>
        <strain evidence="2 3">Nara gc5</strain>
    </source>
</reference>
<comment type="caution">
    <text evidence="2">The sequence shown here is derived from an EMBL/GenBank/DDBJ whole genome shotgun (WGS) entry which is preliminary data.</text>
</comment>
<sequence length="67" mass="7637">MLHDGLTLQSQGKAPRRMKYVTQRRVLDSILRSCLSVSSTVETQKKKKNGVPPSESMIRSKRPHLVF</sequence>
<feature type="region of interest" description="Disordered" evidence="1">
    <location>
        <begin position="41"/>
        <end position="67"/>
    </location>
</feature>
<organism evidence="2 3">
    <name type="scientific">Colletotrichum fructicola (strain Nara gc5)</name>
    <name type="common">Anthracnose fungus</name>
    <name type="synonym">Colletotrichum gloeosporioides (strain Nara gc5)</name>
    <dbReference type="NCBI Taxonomy" id="1213859"/>
    <lineage>
        <taxon>Eukaryota</taxon>
        <taxon>Fungi</taxon>
        <taxon>Dikarya</taxon>
        <taxon>Ascomycota</taxon>
        <taxon>Pezizomycotina</taxon>
        <taxon>Sordariomycetes</taxon>
        <taxon>Hypocreomycetidae</taxon>
        <taxon>Glomerellales</taxon>
        <taxon>Glomerellaceae</taxon>
        <taxon>Colletotrichum</taxon>
        <taxon>Colletotrichum gloeosporioides species complex</taxon>
    </lineage>
</organism>
<keyword evidence="3" id="KW-1185">Reference proteome</keyword>
<name>A0A7J6JNR8_COLFN</name>